<protein>
    <submittedName>
        <fullName evidence="2">Uncharacterized protein</fullName>
    </submittedName>
</protein>
<sequence>MLYQLSYRHRRTGFEPVTLRLGNRQTPARIPNYQKRNPLQPAHQRI</sequence>
<organism evidence="2 3">
    <name type="scientific">Labedaea rhizosphaerae</name>
    <dbReference type="NCBI Taxonomy" id="598644"/>
    <lineage>
        <taxon>Bacteria</taxon>
        <taxon>Bacillati</taxon>
        <taxon>Actinomycetota</taxon>
        <taxon>Actinomycetes</taxon>
        <taxon>Pseudonocardiales</taxon>
        <taxon>Pseudonocardiaceae</taxon>
        <taxon>Labedaea</taxon>
    </lineage>
</organism>
<comment type="caution">
    <text evidence="2">The sequence shown here is derived from an EMBL/GenBank/DDBJ whole genome shotgun (WGS) entry which is preliminary data.</text>
</comment>
<dbReference type="AlphaFoldDB" id="A0A4R6SCT3"/>
<dbReference type="EMBL" id="SNXZ01000003">
    <property type="protein sequence ID" value="TDP97889.1"/>
    <property type="molecule type" value="Genomic_DNA"/>
</dbReference>
<keyword evidence="3" id="KW-1185">Reference proteome</keyword>
<name>A0A4R6SCT3_LABRH</name>
<proteinExistence type="predicted"/>
<gene>
    <name evidence="2" type="ORF">EV186_103868</name>
</gene>
<evidence type="ECO:0000313" key="3">
    <source>
        <dbReference type="Proteomes" id="UP000295444"/>
    </source>
</evidence>
<reference evidence="2 3" key="1">
    <citation type="submission" date="2019-03" db="EMBL/GenBank/DDBJ databases">
        <title>Genomic Encyclopedia of Type Strains, Phase IV (KMG-IV): sequencing the most valuable type-strain genomes for metagenomic binning, comparative biology and taxonomic classification.</title>
        <authorList>
            <person name="Goeker M."/>
        </authorList>
    </citation>
    <scope>NUCLEOTIDE SEQUENCE [LARGE SCALE GENOMIC DNA]</scope>
    <source>
        <strain evidence="2 3">DSM 45361</strain>
    </source>
</reference>
<dbReference type="Proteomes" id="UP000295444">
    <property type="component" value="Unassembled WGS sequence"/>
</dbReference>
<evidence type="ECO:0000256" key="1">
    <source>
        <dbReference type="SAM" id="MobiDB-lite"/>
    </source>
</evidence>
<feature type="region of interest" description="Disordered" evidence="1">
    <location>
        <begin position="18"/>
        <end position="46"/>
    </location>
</feature>
<evidence type="ECO:0000313" key="2">
    <source>
        <dbReference type="EMBL" id="TDP97889.1"/>
    </source>
</evidence>
<accession>A0A4R6SCT3</accession>